<name>A0AAJ5NM40_9BACT</name>
<proteinExistence type="predicted"/>
<dbReference type="KEGG" id="mds:MDIS_02340"/>
<dbReference type="Gene3D" id="3.90.110.10">
    <property type="entry name" value="Lactate dehydrogenase/glycoside hydrolase, family 4, C-terminal"/>
    <property type="match status" value="1"/>
</dbReference>
<dbReference type="InterPro" id="IPR036291">
    <property type="entry name" value="NAD(P)-bd_dom_sf"/>
</dbReference>
<dbReference type="Pfam" id="PF00056">
    <property type="entry name" value="Ldh_1_N"/>
    <property type="match status" value="1"/>
</dbReference>
<dbReference type="SUPFAM" id="SSF51735">
    <property type="entry name" value="NAD(P)-binding Rossmann-fold domains"/>
    <property type="match status" value="1"/>
</dbReference>
<dbReference type="GO" id="GO:0004459">
    <property type="term" value="F:L-lactate dehydrogenase (NAD+) activity"/>
    <property type="evidence" value="ECO:0007669"/>
    <property type="project" value="UniProtKB-EC"/>
</dbReference>
<evidence type="ECO:0000259" key="1">
    <source>
        <dbReference type="Pfam" id="PF00056"/>
    </source>
</evidence>
<protein>
    <submittedName>
        <fullName evidence="2">L-lactate dehydrogenase</fullName>
        <ecNumber evidence="2">1.1.1.27</ecNumber>
    </submittedName>
</protein>
<dbReference type="InterPro" id="IPR015955">
    <property type="entry name" value="Lactate_DH/Glyco_Ohase_4_C"/>
</dbReference>
<feature type="domain" description="Lactate/malate dehydrogenase N-terminal" evidence="1">
    <location>
        <begin position="27"/>
        <end position="140"/>
    </location>
</feature>
<dbReference type="EC" id="1.1.1.27" evidence="2"/>
<keyword evidence="2" id="KW-0560">Oxidoreductase</keyword>
<dbReference type="SUPFAM" id="SSF56327">
    <property type="entry name" value="LDH C-terminal domain-like"/>
    <property type="match status" value="1"/>
</dbReference>
<accession>A0AAJ5NM40</accession>
<dbReference type="InterPro" id="IPR001236">
    <property type="entry name" value="Lactate/malate_DH_N"/>
</dbReference>
<sequence>MIIGFIGITNTSINLISNLILANTNVDFFIVDNNYSRINQIIDEFRSLIDFGNYQNKISFEDYQSLEKADILIIDPNQNLVPGMSLADLGIENADAMYKISYLVRQSNFNGISFILGYPNAILCKIFSSASGLVPKKVFGLGNILENIHFNSLFKKLELGDNFGDEFFILGDLGHNFLVSKKFQVKNLDEEKIGIVNKFLEGINQSSIEKTIRKTAEHWLIASVLTEIFLDIFNEKQNFFLLNSWVESFYHLKNDFFSLPVKISLSGQIETKNIQLNENDQQKFLQFIWKKNDLNNLINKYLNIK</sequence>
<dbReference type="Gene3D" id="3.40.50.720">
    <property type="entry name" value="NAD(P)-binding Rossmann-like Domain"/>
    <property type="match status" value="1"/>
</dbReference>
<evidence type="ECO:0000313" key="3">
    <source>
        <dbReference type="Proteomes" id="UP000289629"/>
    </source>
</evidence>
<gene>
    <name evidence="2" type="primary">ldh</name>
    <name evidence="2" type="ORF">NCTC10125_00446</name>
</gene>
<reference evidence="2 3" key="1">
    <citation type="submission" date="2019-01" db="EMBL/GenBank/DDBJ databases">
        <authorList>
            <consortium name="Pathogen Informatics"/>
        </authorList>
    </citation>
    <scope>NUCLEOTIDE SEQUENCE [LARGE SCALE GENOMIC DNA]</scope>
    <source>
        <strain evidence="2 3">NCTC10125</strain>
    </source>
</reference>
<dbReference type="RefSeq" id="WP_044635456.1">
    <property type="nucleotide sequence ID" value="NZ_CP007229.1"/>
</dbReference>
<dbReference type="AlphaFoldDB" id="A0AAJ5NM40"/>
<dbReference type="Proteomes" id="UP000289629">
    <property type="component" value="Chromosome"/>
</dbReference>
<organism evidence="2 3">
    <name type="scientific">Mesomycoplasma dispar</name>
    <dbReference type="NCBI Taxonomy" id="86660"/>
    <lineage>
        <taxon>Bacteria</taxon>
        <taxon>Bacillati</taxon>
        <taxon>Mycoplasmatota</taxon>
        <taxon>Mycoplasmoidales</taxon>
        <taxon>Metamycoplasmataceae</taxon>
        <taxon>Mesomycoplasma</taxon>
    </lineage>
</organism>
<evidence type="ECO:0000313" key="2">
    <source>
        <dbReference type="EMBL" id="VEU61892.1"/>
    </source>
</evidence>
<dbReference type="EMBL" id="LR214971">
    <property type="protein sequence ID" value="VEU61892.1"/>
    <property type="molecule type" value="Genomic_DNA"/>
</dbReference>